<feature type="compositionally biased region" description="Polar residues" evidence="1">
    <location>
        <begin position="64"/>
        <end position="73"/>
    </location>
</feature>
<evidence type="ECO:0000313" key="2">
    <source>
        <dbReference type="EMBL" id="KAJ4977100.1"/>
    </source>
</evidence>
<proteinExistence type="predicted"/>
<dbReference type="InterPro" id="IPR044984">
    <property type="entry name" value="SMP1"/>
</dbReference>
<keyword evidence="3" id="KW-1185">Reference proteome</keyword>
<accession>A0A9Q0QZ84</accession>
<dbReference type="PANTHER" id="PTHR37732:SF2">
    <property type="entry name" value="SEED MATURATION PROTEIN 1"/>
    <property type="match status" value="1"/>
</dbReference>
<evidence type="ECO:0000313" key="3">
    <source>
        <dbReference type="Proteomes" id="UP001141806"/>
    </source>
</evidence>
<dbReference type="OrthoDB" id="1653447at2759"/>
<feature type="compositionally biased region" description="Low complexity" evidence="1">
    <location>
        <begin position="89"/>
        <end position="106"/>
    </location>
</feature>
<reference evidence="2" key="1">
    <citation type="journal article" date="2023" name="Plant J.">
        <title>The genome of the king protea, Protea cynaroides.</title>
        <authorList>
            <person name="Chang J."/>
            <person name="Duong T.A."/>
            <person name="Schoeman C."/>
            <person name="Ma X."/>
            <person name="Roodt D."/>
            <person name="Barker N."/>
            <person name="Li Z."/>
            <person name="Van de Peer Y."/>
            <person name="Mizrachi E."/>
        </authorList>
    </citation>
    <scope>NUCLEOTIDE SEQUENCE</scope>
    <source>
        <tissue evidence="2">Young leaves</tissue>
    </source>
</reference>
<comment type="caution">
    <text evidence="2">The sequence shown here is derived from an EMBL/GenBank/DDBJ whole genome shotgun (WGS) entry which is preliminary data.</text>
</comment>
<gene>
    <name evidence="2" type="ORF">NE237_002206</name>
</gene>
<dbReference type="PANTHER" id="PTHR37732">
    <property type="entry name" value="OS08G0104400 PROTEIN"/>
    <property type="match status" value="1"/>
</dbReference>
<sequence>MAKNKEDVKYGTAQAKLSPEETLRVGYISGTPLEEGMISRSERVDLFSSAHNISKANSDDAGRDSSTQPQLHSNGGGDGKDPKDEDARSSTATTAAASGSATAPAC</sequence>
<organism evidence="2 3">
    <name type="scientific">Protea cynaroides</name>
    <dbReference type="NCBI Taxonomy" id="273540"/>
    <lineage>
        <taxon>Eukaryota</taxon>
        <taxon>Viridiplantae</taxon>
        <taxon>Streptophyta</taxon>
        <taxon>Embryophyta</taxon>
        <taxon>Tracheophyta</taxon>
        <taxon>Spermatophyta</taxon>
        <taxon>Magnoliopsida</taxon>
        <taxon>Proteales</taxon>
        <taxon>Proteaceae</taxon>
        <taxon>Protea</taxon>
    </lineage>
</organism>
<feature type="region of interest" description="Disordered" evidence="1">
    <location>
        <begin position="51"/>
        <end position="106"/>
    </location>
</feature>
<dbReference type="AlphaFoldDB" id="A0A9Q0QZ84"/>
<feature type="compositionally biased region" description="Basic and acidic residues" evidence="1">
    <location>
        <begin position="78"/>
        <end position="88"/>
    </location>
</feature>
<dbReference type="GO" id="GO:0010162">
    <property type="term" value="P:seed dormancy process"/>
    <property type="evidence" value="ECO:0007669"/>
    <property type="project" value="InterPro"/>
</dbReference>
<evidence type="ECO:0008006" key="4">
    <source>
        <dbReference type="Google" id="ProtNLM"/>
    </source>
</evidence>
<protein>
    <recommendedName>
        <fullName evidence="4">Seed maturation protein</fullName>
    </recommendedName>
</protein>
<evidence type="ECO:0000256" key="1">
    <source>
        <dbReference type="SAM" id="MobiDB-lite"/>
    </source>
</evidence>
<name>A0A9Q0QZ84_9MAGN</name>
<dbReference type="Proteomes" id="UP001141806">
    <property type="component" value="Unassembled WGS sequence"/>
</dbReference>
<dbReference type="EMBL" id="JAMYWD010000003">
    <property type="protein sequence ID" value="KAJ4977100.1"/>
    <property type="molecule type" value="Genomic_DNA"/>
</dbReference>